<keyword evidence="5 11" id="KW-0004">4Fe-4S</keyword>
<organism evidence="14 15">
    <name type="scientific">Anaerotruncus colihominis</name>
    <dbReference type="NCBI Taxonomy" id="169435"/>
    <lineage>
        <taxon>Bacteria</taxon>
        <taxon>Bacillati</taxon>
        <taxon>Bacillota</taxon>
        <taxon>Clostridia</taxon>
        <taxon>Eubacteriales</taxon>
        <taxon>Oscillospiraceae</taxon>
        <taxon>Anaerotruncus</taxon>
    </lineage>
</organism>
<reference evidence="14 15" key="1">
    <citation type="submission" date="2018-08" db="EMBL/GenBank/DDBJ databases">
        <title>Murine metabolic-syndrome-specific gut microbial biobank.</title>
        <authorList>
            <person name="Liu C."/>
        </authorList>
    </citation>
    <scope>NUCLEOTIDE SEQUENCE [LARGE SCALE GENOMIC DNA]</scope>
    <source>
        <strain evidence="14 15">28</strain>
    </source>
</reference>
<dbReference type="Proteomes" id="UP000446866">
    <property type="component" value="Unassembled WGS sequence"/>
</dbReference>
<dbReference type="InterPro" id="IPR005130">
    <property type="entry name" value="Ser_deHydtase-like_asu"/>
</dbReference>
<dbReference type="PANTHER" id="PTHR30182:SF1">
    <property type="entry name" value="L-SERINE DEHYDRATASE 1"/>
    <property type="match status" value="1"/>
</dbReference>
<comment type="catalytic activity">
    <reaction evidence="10 11">
        <text>L-serine = pyruvate + NH4(+)</text>
        <dbReference type="Rhea" id="RHEA:19169"/>
        <dbReference type="ChEBI" id="CHEBI:15361"/>
        <dbReference type="ChEBI" id="CHEBI:28938"/>
        <dbReference type="ChEBI" id="CHEBI:33384"/>
        <dbReference type="EC" id="4.3.1.17"/>
    </reaction>
</comment>
<feature type="domain" description="Serine dehydratase beta chain" evidence="13">
    <location>
        <begin position="3"/>
        <end position="72"/>
    </location>
</feature>
<sequence>MESLRELYRIGRGPSSSHTIAPTLAAEIFAEETKDAASYRVTLYGSLSKTGKGHMTDVAILDVLGSDKCEMIFSDTPDEELPHPNTMFFEALDAAGSVTCQMEIYSVGGGRIAVKGQKPAKPQDVYKLESFEEIHAYCRERDIRLCEYVYETEGEEIRDYLHEIWNQMKETVRRGLSAEGTLQGGLSVQRKARYLYRQNHIDESPQTRENRLVCAFAYAVSEENADGGMVVTAPTCGSCGVVPATLYYMQKNRKYSDEQIVDALATAGLIGNLIKTNASISGAECGCQAEVGSACSMAAAGLGELFGMEIDQIEYAAEVAMEHHLGLTCDPISGLVQIPCIERNAVAAMRAINAVSLANFLTHTRKISFDVVIKTMYETGCDLFSKYRETSEGGLAKTYFE</sequence>
<evidence type="ECO:0000256" key="3">
    <source>
        <dbReference type="ARBA" id="ARBA00008636"/>
    </source>
</evidence>
<dbReference type="GO" id="GO:0006094">
    <property type="term" value="P:gluconeogenesis"/>
    <property type="evidence" value="ECO:0007669"/>
    <property type="project" value="UniProtKB-KW"/>
</dbReference>
<evidence type="ECO:0000256" key="7">
    <source>
        <dbReference type="ARBA" id="ARBA00023004"/>
    </source>
</evidence>
<comment type="caution">
    <text evidence="14">The sequence shown here is derived from an EMBL/GenBank/DDBJ whole genome shotgun (WGS) entry which is preliminary data.</text>
</comment>
<dbReference type="GO" id="GO:0003941">
    <property type="term" value="F:L-serine ammonia-lyase activity"/>
    <property type="evidence" value="ECO:0007669"/>
    <property type="project" value="UniProtKB-UniRule"/>
</dbReference>
<evidence type="ECO:0000259" key="12">
    <source>
        <dbReference type="Pfam" id="PF03313"/>
    </source>
</evidence>
<dbReference type="Pfam" id="PF03313">
    <property type="entry name" value="SDH_alpha"/>
    <property type="match status" value="1"/>
</dbReference>
<dbReference type="InterPro" id="IPR029009">
    <property type="entry name" value="ASB_dom_sf"/>
</dbReference>
<keyword evidence="9 11" id="KW-0456">Lyase</keyword>
<evidence type="ECO:0000256" key="6">
    <source>
        <dbReference type="ARBA" id="ARBA00022723"/>
    </source>
</evidence>
<dbReference type="PANTHER" id="PTHR30182">
    <property type="entry name" value="L-SERINE DEHYDRATASE"/>
    <property type="match status" value="1"/>
</dbReference>
<keyword evidence="6 11" id="KW-0479">Metal-binding</keyword>
<dbReference type="GO" id="GO:0046872">
    <property type="term" value="F:metal ion binding"/>
    <property type="evidence" value="ECO:0007669"/>
    <property type="project" value="UniProtKB-KW"/>
</dbReference>
<evidence type="ECO:0000259" key="13">
    <source>
        <dbReference type="Pfam" id="PF03315"/>
    </source>
</evidence>
<dbReference type="InterPro" id="IPR005131">
    <property type="entry name" value="Ser_deHydtase_bsu"/>
</dbReference>
<evidence type="ECO:0000313" key="15">
    <source>
        <dbReference type="Proteomes" id="UP000446866"/>
    </source>
</evidence>
<evidence type="ECO:0000256" key="9">
    <source>
        <dbReference type="ARBA" id="ARBA00023239"/>
    </source>
</evidence>
<dbReference type="SUPFAM" id="SSF143548">
    <property type="entry name" value="Serine metabolism enzymes domain"/>
    <property type="match status" value="1"/>
</dbReference>
<comment type="pathway">
    <text evidence="2">Carbohydrate biosynthesis; gluconeogenesis.</text>
</comment>
<feature type="domain" description="Serine dehydratase-like alpha subunit" evidence="12">
    <location>
        <begin position="153"/>
        <end position="396"/>
    </location>
</feature>
<dbReference type="NCBIfam" id="TIGR00720">
    <property type="entry name" value="sda_mono"/>
    <property type="match status" value="1"/>
</dbReference>
<dbReference type="Pfam" id="PF03315">
    <property type="entry name" value="SDH_beta"/>
    <property type="match status" value="1"/>
</dbReference>
<keyword evidence="7 11" id="KW-0408">Iron</keyword>
<evidence type="ECO:0000256" key="8">
    <source>
        <dbReference type="ARBA" id="ARBA00023014"/>
    </source>
</evidence>
<protein>
    <recommendedName>
        <fullName evidence="11">L-serine dehydratase</fullName>
        <ecNumber evidence="11">4.3.1.17</ecNumber>
    </recommendedName>
</protein>
<dbReference type="Gene3D" id="3.30.1330.90">
    <property type="entry name" value="D-3-phosphoglycerate dehydrogenase, domain 3"/>
    <property type="match status" value="1"/>
</dbReference>
<accession>A0A845QL58</accession>
<evidence type="ECO:0000256" key="2">
    <source>
        <dbReference type="ARBA" id="ARBA00004742"/>
    </source>
</evidence>
<comment type="similarity">
    <text evidence="3 11">Belongs to the iron-sulfur dependent L-serine dehydratase family.</text>
</comment>
<keyword evidence="8 11" id="KW-0411">Iron-sulfur</keyword>
<keyword evidence="4 11" id="KW-0312">Gluconeogenesis</keyword>
<dbReference type="EMBL" id="QXWK01000012">
    <property type="protein sequence ID" value="NBH61483.1"/>
    <property type="molecule type" value="Genomic_DNA"/>
</dbReference>
<name>A0A845QL58_9FIRM</name>
<dbReference type="RefSeq" id="WP_160201765.1">
    <property type="nucleotide sequence ID" value="NZ_QXWK01000012.1"/>
</dbReference>
<dbReference type="EC" id="4.3.1.17" evidence="11"/>
<evidence type="ECO:0000256" key="11">
    <source>
        <dbReference type="RuleBase" id="RU366059"/>
    </source>
</evidence>
<evidence type="ECO:0000256" key="5">
    <source>
        <dbReference type="ARBA" id="ARBA00022485"/>
    </source>
</evidence>
<dbReference type="GO" id="GO:0051539">
    <property type="term" value="F:4 iron, 4 sulfur cluster binding"/>
    <property type="evidence" value="ECO:0007669"/>
    <property type="project" value="UniProtKB-UniRule"/>
</dbReference>
<proteinExistence type="inferred from homology"/>
<dbReference type="InterPro" id="IPR004644">
    <property type="entry name" value="Fe-S_L-Ser_mono"/>
</dbReference>
<dbReference type="InterPro" id="IPR051318">
    <property type="entry name" value="Fe-S_L-Ser"/>
</dbReference>
<evidence type="ECO:0000313" key="14">
    <source>
        <dbReference type="EMBL" id="NBH61483.1"/>
    </source>
</evidence>
<dbReference type="AlphaFoldDB" id="A0A845QL58"/>
<keyword evidence="15" id="KW-1185">Reference proteome</keyword>
<evidence type="ECO:0000256" key="4">
    <source>
        <dbReference type="ARBA" id="ARBA00022432"/>
    </source>
</evidence>
<evidence type="ECO:0000256" key="1">
    <source>
        <dbReference type="ARBA" id="ARBA00001966"/>
    </source>
</evidence>
<evidence type="ECO:0000256" key="10">
    <source>
        <dbReference type="ARBA" id="ARBA00049406"/>
    </source>
</evidence>
<gene>
    <name evidence="14" type="ORF">D0435_07450</name>
</gene>
<comment type="cofactor">
    <cofactor evidence="1 11">
        <name>[4Fe-4S] cluster</name>
        <dbReference type="ChEBI" id="CHEBI:49883"/>
    </cofactor>
</comment>